<gene>
    <name evidence="5" type="ORF">AAFF_G00382750</name>
</gene>
<dbReference type="InterPro" id="IPR035972">
    <property type="entry name" value="GLA-like_dom_SF"/>
</dbReference>
<feature type="region of interest" description="Disordered" evidence="2">
    <location>
        <begin position="189"/>
        <end position="231"/>
    </location>
</feature>
<dbReference type="PANTHER" id="PTHR24278">
    <property type="entry name" value="COAGULATION FACTOR"/>
    <property type="match status" value="1"/>
</dbReference>
<evidence type="ECO:0000256" key="3">
    <source>
        <dbReference type="SAM" id="Phobius"/>
    </source>
</evidence>
<proteinExistence type="predicted"/>
<keyword evidence="6" id="KW-1185">Reference proteome</keyword>
<dbReference type="InterPro" id="IPR050442">
    <property type="entry name" value="Peptidase_S1_coag_factors"/>
</dbReference>
<keyword evidence="3" id="KW-0812">Transmembrane</keyword>
<dbReference type="InterPro" id="IPR017857">
    <property type="entry name" value="Coagulation_fac-like_Gla_dom"/>
</dbReference>
<sequence>MWLMSSQTISACRRWRGMLLYLFLLCHVIQFGLTACTRRILQIINTEDLSNEVFVQEEVAKTFLGRHLLFNRFDFELFTPGNLERECNEEVCNYEEAREIFESTPATDEFWKTYTHGHGRPPSRLDVTALLIGLIAAGVTIIIVGLLFWYCCQRAYLLGRSPGSSRVRTGRSNASLILRRLEEVSLQPVVPPEEEMGLPGLPSYEQAIAKSGQHDAPPPPYPGSRPGSIRR</sequence>
<evidence type="ECO:0000313" key="5">
    <source>
        <dbReference type="EMBL" id="KAJ8416253.1"/>
    </source>
</evidence>
<dbReference type="AlphaFoldDB" id="A0AAD7T9E2"/>
<dbReference type="PROSITE" id="PS50998">
    <property type="entry name" value="GLA_2"/>
    <property type="match status" value="1"/>
</dbReference>
<comment type="caution">
    <text evidence="5">The sequence shown here is derived from an EMBL/GenBank/DDBJ whole genome shotgun (WGS) entry which is preliminary data.</text>
</comment>
<reference evidence="5" key="1">
    <citation type="journal article" date="2023" name="Science">
        <title>Genome structures resolve the early diversification of teleost fishes.</title>
        <authorList>
            <person name="Parey E."/>
            <person name="Louis A."/>
            <person name="Montfort J."/>
            <person name="Bouchez O."/>
            <person name="Roques C."/>
            <person name="Iampietro C."/>
            <person name="Lluch J."/>
            <person name="Castinel A."/>
            <person name="Donnadieu C."/>
            <person name="Desvignes T."/>
            <person name="Floi Bucao C."/>
            <person name="Jouanno E."/>
            <person name="Wen M."/>
            <person name="Mejri S."/>
            <person name="Dirks R."/>
            <person name="Jansen H."/>
            <person name="Henkel C."/>
            <person name="Chen W.J."/>
            <person name="Zahm M."/>
            <person name="Cabau C."/>
            <person name="Klopp C."/>
            <person name="Thompson A.W."/>
            <person name="Robinson-Rechavi M."/>
            <person name="Braasch I."/>
            <person name="Lecointre G."/>
            <person name="Bobe J."/>
            <person name="Postlethwait J.H."/>
            <person name="Berthelot C."/>
            <person name="Roest Crollius H."/>
            <person name="Guiguen Y."/>
        </authorList>
    </citation>
    <scope>NUCLEOTIDE SEQUENCE</scope>
    <source>
        <strain evidence="5">NC1722</strain>
    </source>
</reference>
<keyword evidence="1" id="KW-1015">Disulfide bond</keyword>
<dbReference type="PANTHER" id="PTHR24278:SF38">
    <property type="entry name" value="TRANSMEMBRANE GAMMA-CARBOXYGLUTAMIC ACID PROTEIN 4"/>
    <property type="match status" value="1"/>
</dbReference>
<dbReference type="EMBL" id="JAINUG010000007">
    <property type="protein sequence ID" value="KAJ8416253.1"/>
    <property type="molecule type" value="Genomic_DNA"/>
</dbReference>
<dbReference type="Pfam" id="PF00594">
    <property type="entry name" value="Gla"/>
    <property type="match status" value="1"/>
</dbReference>
<accession>A0AAD7T9E2</accession>
<dbReference type="SMART" id="SM00069">
    <property type="entry name" value="GLA"/>
    <property type="match status" value="1"/>
</dbReference>
<feature type="transmembrane region" description="Helical" evidence="3">
    <location>
        <begin position="129"/>
        <end position="151"/>
    </location>
</feature>
<dbReference type="GO" id="GO:0005886">
    <property type="term" value="C:plasma membrane"/>
    <property type="evidence" value="ECO:0007669"/>
    <property type="project" value="TreeGrafter"/>
</dbReference>
<evidence type="ECO:0000259" key="4">
    <source>
        <dbReference type="PROSITE" id="PS50998"/>
    </source>
</evidence>
<feature type="domain" description="Gla" evidence="4">
    <location>
        <begin position="70"/>
        <end position="116"/>
    </location>
</feature>
<dbReference type="PROSITE" id="PS00011">
    <property type="entry name" value="GLA_1"/>
    <property type="match status" value="1"/>
</dbReference>
<keyword evidence="3" id="KW-0472">Membrane</keyword>
<dbReference type="Proteomes" id="UP001221898">
    <property type="component" value="Unassembled WGS sequence"/>
</dbReference>
<evidence type="ECO:0000256" key="1">
    <source>
        <dbReference type="ARBA" id="ARBA00023157"/>
    </source>
</evidence>
<dbReference type="GO" id="GO:0005509">
    <property type="term" value="F:calcium ion binding"/>
    <property type="evidence" value="ECO:0007669"/>
    <property type="project" value="InterPro"/>
</dbReference>
<dbReference type="GO" id="GO:0005615">
    <property type="term" value="C:extracellular space"/>
    <property type="evidence" value="ECO:0007669"/>
    <property type="project" value="TreeGrafter"/>
</dbReference>
<evidence type="ECO:0000256" key="2">
    <source>
        <dbReference type="SAM" id="MobiDB-lite"/>
    </source>
</evidence>
<organism evidence="5 6">
    <name type="scientific">Aldrovandia affinis</name>
    <dbReference type="NCBI Taxonomy" id="143900"/>
    <lineage>
        <taxon>Eukaryota</taxon>
        <taxon>Metazoa</taxon>
        <taxon>Chordata</taxon>
        <taxon>Craniata</taxon>
        <taxon>Vertebrata</taxon>
        <taxon>Euteleostomi</taxon>
        <taxon>Actinopterygii</taxon>
        <taxon>Neopterygii</taxon>
        <taxon>Teleostei</taxon>
        <taxon>Notacanthiformes</taxon>
        <taxon>Halosauridae</taxon>
        <taxon>Aldrovandia</taxon>
    </lineage>
</organism>
<protein>
    <recommendedName>
        <fullName evidence="4">Gla domain-containing protein</fullName>
    </recommendedName>
</protein>
<keyword evidence="3" id="KW-1133">Transmembrane helix</keyword>
<name>A0AAD7T9E2_9TELE</name>
<dbReference type="InterPro" id="IPR000294">
    <property type="entry name" value="GLA_domain"/>
</dbReference>
<dbReference type="FunFam" id="4.10.740.10:FF:000001">
    <property type="entry name" value="vitamin K-dependent protein S"/>
    <property type="match status" value="1"/>
</dbReference>
<dbReference type="SUPFAM" id="SSF57630">
    <property type="entry name" value="GLA-domain"/>
    <property type="match status" value="1"/>
</dbReference>
<dbReference type="Gene3D" id="4.10.740.10">
    <property type="entry name" value="Coagulation Factor IX"/>
    <property type="match status" value="1"/>
</dbReference>
<evidence type="ECO:0000313" key="6">
    <source>
        <dbReference type="Proteomes" id="UP001221898"/>
    </source>
</evidence>
<dbReference type="PRINTS" id="PR00001">
    <property type="entry name" value="GLABLOOD"/>
</dbReference>